<keyword evidence="11" id="KW-0460">Magnesium</keyword>
<evidence type="ECO:0000256" key="7">
    <source>
        <dbReference type="ARBA" id="ARBA00022960"/>
    </source>
</evidence>
<comment type="PTM">
    <text evidence="11">Carboxylation is probably crucial for Mg(2+) binding and, consequently, for the gamma-phosphate positioning of ATP.</text>
</comment>
<feature type="binding site" evidence="11">
    <location>
        <position position="48"/>
    </location>
    <ligand>
        <name>UDP-N-acetyl-alpha-D-muramoyl-L-alanyl-D-glutamate</name>
        <dbReference type="ChEBI" id="CHEBI:83900"/>
    </ligand>
</feature>
<comment type="subcellular location">
    <subcellularLocation>
        <location evidence="11 12">Cytoplasm</location>
    </subcellularLocation>
</comment>
<feature type="binding site" evidence="11">
    <location>
        <begin position="128"/>
        <end position="134"/>
    </location>
    <ligand>
        <name>ATP</name>
        <dbReference type="ChEBI" id="CHEBI:30616"/>
    </ligand>
</feature>
<dbReference type="PANTHER" id="PTHR23135:SF4">
    <property type="entry name" value="UDP-N-ACETYLMURAMOYL-L-ALANYL-D-GLUTAMATE--2,6-DIAMINOPIMELATE LIGASE MURE HOMOLOG, CHLOROPLASTIC"/>
    <property type="match status" value="1"/>
</dbReference>
<feature type="domain" description="Mur ligase central" evidence="15">
    <location>
        <begin position="126"/>
        <end position="322"/>
    </location>
</feature>
<evidence type="ECO:0000256" key="9">
    <source>
        <dbReference type="ARBA" id="ARBA00023306"/>
    </source>
</evidence>
<dbReference type="SUPFAM" id="SSF53244">
    <property type="entry name" value="MurD-like peptide ligases, peptide-binding domain"/>
    <property type="match status" value="1"/>
</dbReference>
<dbReference type="InterPro" id="IPR004101">
    <property type="entry name" value="Mur_ligase_C"/>
</dbReference>
<evidence type="ECO:0000256" key="1">
    <source>
        <dbReference type="ARBA" id="ARBA00005898"/>
    </source>
</evidence>
<dbReference type="GO" id="GO:0000287">
    <property type="term" value="F:magnesium ion binding"/>
    <property type="evidence" value="ECO:0007669"/>
    <property type="project" value="UniProtKB-UniRule"/>
</dbReference>
<evidence type="ECO:0000313" key="17">
    <source>
        <dbReference type="Proteomes" id="UP000178724"/>
    </source>
</evidence>
<keyword evidence="7 11" id="KW-0133">Cell shape</keyword>
<feature type="binding site" evidence="11">
    <location>
        <position position="194"/>
    </location>
    <ligand>
        <name>UDP-N-acetyl-alpha-D-muramoyl-L-alanyl-D-glutamate</name>
        <dbReference type="ChEBI" id="CHEBI:83900"/>
    </ligand>
</feature>
<comment type="function">
    <text evidence="11">Catalyzes the addition of an amino acid to the nucleotide precursor UDP-N-acetylmuramoyl-L-alanyl-D-glutamate (UMAG) in the biosynthesis of bacterial cell-wall peptidoglycan.</text>
</comment>
<dbReference type="AlphaFoldDB" id="A0A1F4Q0J9"/>
<dbReference type="GO" id="GO:0009252">
    <property type="term" value="P:peptidoglycan biosynthetic process"/>
    <property type="evidence" value="ECO:0007669"/>
    <property type="project" value="UniProtKB-UniRule"/>
</dbReference>
<keyword evidence="2 11" id="KW-0963">Cytoplasm</keyword>
<dbReference type="Gene3D" id="3.90.190.20">
    <property type="entry name" value="Mur ligase, C-terminal domain"/>
    <property type="match status" value="1"/>
</dbReference>
<dbReference type="NCBIfam" id="NF001126">
    <property type="entry name" value="PRK00139.1-4"/>
    <property type="match status" value="1"/>
</dbReference>
<dbReference type="PANTHER" id="PTHR23135">
    <property type="entry name" value="MUR LIGASE FAMILY MEMBER"/>
    <property type="match status" value="1"/>
</dbReference>
<evidence type="ECO:0000256" key="2">
    <source>
        <dbReference type="ARBA" id="ARBA00022490"/>
    </source>
</evidence>
<dbReference type="HAMAP" id="MF_00208">
    <property type="entry name" value="MurE"/>
    <property type="match status" value="1"/>
</dbReference>
<evidence type="ECO:0000256" key="10">
    <source>
        <dbReference type="ARBA" id="ARBA00023316"/>
    </source>
</evidence>
<dbReference type="Proteomes" id="UP000178724">
    <property type="component" value="Unassembled WGS sequence"/>
</dbReference>
<evidence type="ECO:0000259" key="13">
    <source>
        <dbReference type="Pfam" id="PF01225"/>
    </source>
</evidence>
<dbReference type="GO" id="GO:0008360">
    <property type="term" value="P:regulation of cell shape"/>
    <property type="evidence" value="ECO:0007669"/>
    <property type="project" value="UniProtKB-KW"/>
</dbReference>
<dbReference type="EMBL" id="METM01000026">
    <property type="protein sequence ID" value="OGB89407.1"/>
    <property type="molecule type" value="Genomic_DNA"/>
</dbReference>
<evidence type="ECO:0000313" key="16">
    <source>
        <dbReference type="EMBL" id="OGB89407.1"/>
    </source>
</evidence>
<dbReference type="Pfam" id="PF08245">
    <property type="entry name" value="Mur_ligase_M"/>
    <property type="match status" value="1"/>
</dbReference>
<dbReference type="SUPFAM" id="SSF63418">
    <property type="entry name" value="MurE/MurF N-terminal domain"/>
    <property type="match status" value="1"/>
</dbReference>
<dbReference type="GO" id="GO:0005524">
    <property type="term" value="F:ATP binding"/>
    <property type="evidence" value="ECO:0007669"/>
    <property type="project" value="UniProtKB-UniRule"/>
</dbReference>
<name>A0A1F4Q0J9_UNCSA</name>
<organism evidence="16 17">
    <name type="scientific">candidate division WOR-1 bacterium RIFCSPHIGHO2_01_FULL_53_15</name>
    <dbReference type="NCBI Taxonomy" id="1802564"/>
    <lineage>
        <taxon>Bacteria</taxon>
        <taxon>Bacillati</taxon>
        <taxon>Saganbacteria</taxon>
    </lineage>
</organism>
<keyword evidence="10 11" id="KW-0961">Cell wall biogenesis/degradation</keyword>
<evidence type="ECO:0000256" key="3">
    <source>
        <dbReference type="ARBA" id="ARBA00022598"/>
    </source>
</evidence>
<evidence type="ECO:0000256" key="8">
    <source>
        <dbReference type="ARBA" id="ARBA00022984"/>
    </source>
</evidence>
<evidence type="ECO:0000256" key="11">
    <source>
        <dbReference type="HAMAP-Rule" id="MF_00208"/>
    </source>
</evidence>
<evidence type="ECO:0000259" key="14">
    <source>
        <dbReference type="Pfam" id="PF02875"/>
    </source>
</evidence>
<gene>
    <name evidence="11" type="primary">murE</name>
    <name evidence="16" type="ORF">A2625_07970</name>
</gene>
<dbReference type="Pfam" id="PF01225">
    <property type="entry name" value="Mur_ligase"/>
    <property type="match status" value="1"/>
</dbReference>
<evidence type="ECO:0000256" key="5">
    <source>
        <dbReference type="ARBA" id="ARBA00022741"/>
    </source>
</evidence>
<dbReference type="InterPro" id="IPR000713">
    <property type="entry name" value="Mur_ligase_N"/>
</dbReference>
<proteinExistence type="inferred from homology"/>
<dbReference type="InterPro" id="IPR018109">
    <property type="entry name" value="Folylpolyglutamate_synth_CS"/>
</dbReference>
<dbReference type="InterPro" id="IPR036615">
    <property type="entry name" value="Mur_ligase_C_dom_sf"/>
</dbReference>
<feature type="modified residue" description="N6-carboxylysine" evidence="11">
    <location>
        <position position="228"/>
    </location>
</feature>
<feature type="domain" description="Mur ligase C-terminal" evidence="14">
    <location>
        <begin position="347"/>
        <end position="479"/>
    </location>
</feature>
<dbReference type="SUPFAM" id="SSF53623">
    <property type="entry name" value="MurD-like peptide ligases, catalytic domain"/>
    <property type="match status" value="1"/>
</dbReference>
<protein>
    <recommendedName>
        <fullName evidence="11">UDP-N-acetylmuramyl-tripeptide synthetase</fullName>
        <ecNumber evidence="11">6.3.2.-</ecNumber>
    </recommendedName>
    <alternativeName>
        <fullName evidence="11">UDP-MurNAc-tripeptide synthetase</fullName>
    </alternativeName>
</protein>
<dbReference type="InterPro" id="IPR005761">
    <property type="entry name" value="UDP-N-AcMur-Glu-dNH2Pim_ligase"/>
</dbReference>
<feature type="domain" description="Mur ligase N-terminal catalytic" evidence="13">
    <location>
        <begin position="43"/>
        <end position="113"/>
    </location>
</feature>
<keyword evidence="3 11" id="KW-0436">Ligase</keyword>
<feature type="binding site" evidence="11">
    <location>
        <position position="188"/>
    </location>
    <ligand>
        <name>UDP-N-acetyl-alpha-D-muramoyl-L-alanyl-D-glutamate</name>
        <dbReference type="ChEBI" id="CHEBI:83900"/>
    </ligand>
</feature>
<keyword evidence="4 11" id="KW-0132">Cell division</keyword>
<accession>A0A1F4Q0J9</accession>
<keyword evidence="5 11" id="KW-0547">Nucleotide-binding</keyword>
<dbReference type="PROSITE" id="PS01011">
    <property type="entry name" value="FOLYLPOLYGLU_SYNT_1"/>
    <property type="match status" value="1"/>
</dbReference>
<feature type="binding site" evidence="11">
    <location>
        <position position="196"/>
    </location>
    <ligand>
        <name>UDP-N-acetyl-alpha-D-muramoyl-L-alanyl-D-glutamate</name>
        <dbReference type="ChEBI" id="CHEBI:83900"/>
    </ligand>
</feature>
<comment type="caution">
    <text evidence="11">Lacks conserved residue(s) required for the propagation of feature annotation.</text>
</comment>
<dbReference type="Gene3D" id="3.40.1190.10">
    <property type="entry name" value="Mur-like, catalytic domain"/>
    <property type="match status" value="1"/>
</dbReference>
<keyword evidence="8 11" id="KW-0573">Peptidoglycan synthesis</keyword>
<comment type="cofactor">
    <cofactor evidence="11">
        <name>Mg(2+)</name>
        <dbReference type="ChEBI" id="CHEBI:18420"/>
    </cofactor>
</comment>
<comment type="similarity">
    <text evidence="1 11">Belongs to the MurCDEF family. MurE subfamily.</text>
</comment>
<dbReference type="Gene3D" id="3.40.1390.10">
    <property type="entry name" value="MurE/MurF, N-terminal domain"/>
    <property type="match status" value="1"/>
</dbReference>
<evidence type="ECO:0000259" key="15">
    <source>
        <dbReference type="Pfam" id="PF08245"/>
    </source>
</evidence>
<dbReference type="InterPro" id="IPR036565">
    <property type="entry name" value="Mur-like_cat_sf"/>
</dbReference>
<dbReference type="GO" id="GO:0071555">
    <property type="term" value="P:cell wall organization"/>
    <property type="evidence" value="ECO:0007669"/>
    <property type="project" value="UniProtKB-KW"/>
</dbReference>
<reference evidence="16 17" key="1">
    <citation type="journal article" date="2016" name="Nat. Commun.">
        <title>Thousands of microbial genomes shed light on interconnected biogeochemical processes in an aquifer system.</title>
        <authorList>
            <person name="Anantharaman K."/>
            <person name="Brown C.T."/>
            <person name="Hug L.A."/>
            <person name="Sharon I."/>
            <person name="Castelle C.J."/>
            <person name="Probst A.J."/>
            <person name="Thomas B.C."/>
            <person name="Singh A."/>
            <person name="Wilkins M.J."/>
            <person name="Karaoz U."/>
            <person name="Brodie E.L."/>
            <person name="Williams K.H."/>
            <person name="Hubbard S.S."/>
            <person name="Banfield J.F."/>
        </authorList>
    </citation>
    <scope>NUCLEOTIDE SEQUENCE [LARGE SCALE GENOMIC DNA]</scope>
</reference>
<comment type="caution">
    <text evidence="16">The sequence shown here is derived from an EMBL/GenBank/DDBJ whole genome shotgun (WGS) entry which is preliminary data.</text>
</comment>
<sequence length="511" mass="56144">MYRRLRFSLQPDHAFGPREKRGLVAKPAQSADEGKDRGFIKRMITYDSRKVKPGDTFVAIPGLKFDGADFIPQAIAAGAKVIVAEKDVAVPAGVEFKKVPSARKALAEFSAEYFSRPSNKLKLIGVTGTKGKTTVTYLIRSILETAGFRAGLIGTITNSMTTPESADLQAELARLVKEGYTHCVLEVSSHALAQERVHACRFEIAIFTNLTHDHLDYHETMADYLLAKRKLFEMLDENSTAIINVDDPASASIIGMVKGEVVPYGVDQARHELRSTKHNEFDVEVGGIDIRENEMTVKLNTTELRTPLIGLHNVYNIAAAFQCGLTLGIRPTVIKKGIEAVKVIPGRQEEIVSGQPFRVVVDFAHSPDSLQKLLETYKPFTKGRLILVFGCPGDRDKEKRPIMGGIASRLADHTIVTTDDPHGEKPEDIVSAIASGFSNDKCPMTNDKCLEVIIDRKEAINKALKMAKAGDIVLVAGRGHEESQDFNGKKVALDDRAVCREWLKGHFPGQG</sequence>
<dbReference type="UniPathway" id="UPA00219"/>
<dbReference type="InterPro" id="IPR035911">
    <property type="entry name" value="MurE/MurF_N"/>
</dbReference>
<comment type="pathway">
    <text evidence="11 12">Cell wall biogenesis; peptidoglycan biosynthesis.</text>
</comment>
<feature type="binding site" evidence="11">
    <location>
        <begin position="161"/>
        <end position="162"/>
    </location>
    <ligand>
        <name>UDP-N-acetyl-alpha-D-muramoyl-L-alanyl-D-glutamate</name>
        <dbReference type="ChEBI" id="CHEBI:83900"/>
    </ligand>
</feature>
<dbReference type="EC" id="6.3.2.-" evidence="11"/>
<evidence type="ECO:0000256" key="12">
    <source>
        <dbReference type="RuleBase" id="RU004135"/>
    </source>
</evidence>
<evidence type="ECO:0000256" key="6">
    <source>
        <dbReference type="ARBA" id="ARBA00022840"/>
    </source>
</evidence>
<keyword evidence="9 11" id="KW-0131">Cell cycle</keyword>
<dbReference type="GO" id="GO:0004326">
    <property type="term" value="F:tetrahydrofolylpolyglutamate synthase activity"/>
    <property type="evidence" value="ECO:0007669"/>
    <property type="project" value="InterPro"/>
</dbReference>
<dbReference type="Pfam" id="PF02875">
    <property type="entry name" value="Mur_ligase_C"/>
    <property type="match status" value="1"/>
</dbReference>
<dbReference type="InterPro" id="IPR013221">
    <property type="entry name" value="Mur_ligase_cen"/>
</dbReference>
<keyword evidence="6 11" id="KW-0067">ATP-binding</keyword>
<evidence type="ECO:0000256" key="4">
    <source>
        <dbReference type="ARBA" id="ARBA00022618"/>
    </source>
</evidence>
<dbReference type="GO" id="GO:0051301">
    <property type="term" value="P:cell division"/>
    <property type="evidence" value="ECO:0007669"/>
    <property type="project" value="UniProtKB-KW"/>
</dbReference>
<dbReference type="NCBIfam" id="TIGR01085">
    <property type="entry name" value="murE"/>
    <property type="match status" value="1"/>
</dbReference>
<dbReference type="GO" id="GO:0005737">
    <property type="term" value="C:cytoplasm"/>
    <property type="evidence" value="ECO:0007669"/>
    <property type="project" value="UniProtKB-SubCell"/>
</dbReference>